<evidence type="ECO:0000256" key="5">
    <source>
        <dbReference type="ARBA" id="ARBA00023163"/>
    </source>
</evidence>
<dbReference type="SUPFAM" id="SSF52172">
    <property type="entry name" value="CheY-like"/>
    <property type="match status" value="1"/>
</dbReference>
<keyword evidence="1 6" id="KW-0597">Phosphoprotein</keyword>
<dbReference type="CDD" id="cd00383">
    <property type="entry name" value="trans_reg_C"/>
    <property type="match status" value="1"/>
</dbReference>
<evidence type="ECO:0000256" key="6">
    <source>
        <dbReference type="PROSITE-ProRule" id="PRU00169"/>
    </source>
</evidence>
<dbReference type="EMBL" id="UGGQ01000006">
    <property type="protein sequence ID" value="STO16686.1"/>
    <property type="molecule type" value="Genomic_DNA"/>
</dbReference>
<feature type="DNA-binding region" description="OmpR/PhoB-type" evidence="7">
    <location>
        <begin position="131"/>
        <end position="230"/>
    </location>
</feature>
<evidence type="ECO:0000313" key="11">
    <source>
        <dbReference type="EMBL" id="STO16686.1"/>
    </source>
</evidence>
<dbReference type="PANTHER" id="PTHR48111">
    <property type="entry name" value="REGULATOR OF RPOS"/>
    <property type="match status" value="1"/>
</dbReference>
<dbReference type="GO" id="GO:0000976">
    <property type="term" value="F:transcription cis-regulatory region binding"/>
    <property type="evidence" value="ECO:0007669"/>
    <property type="project" value="TreeGrafter"/>
</dbReference>
<feature type="modified residue" description="4-aspartylphosphate" evidence="6">
    <location>
        <position position="57"/>
    </location>
</feature>
<reference evidence="11 12" key="1">
    <citation type="submission" date="2018-06" db="EMBL/GenBank/DDBJ databases">
        <authorList>
            <consortium name="Pathogen Informatics"/>
            <person name="Doyle S."/>
        </authorList>
    </citation>
    <scope>NUCLEOTIDE SEQUENCE [LARGE SCALE GENOMIC DNA]</scope>
    <source>
        <strain evidence="11 12">NCTC11819</strain>
    </source>
</reference>
<dbReference type="InterPro" id="IPR039420">
    <property type="entry name" value="WalR-like"/>
</dbReference>
<dbReference type="Gene3D" id="1.10.10.10">
    <property type="entry name" value="Winged helix-like DNA-binding domain superfamily/Winged helix DNA-binding domain"/>
    <property type="match status" value="1"/>
</dbReference>
<evidence type="ECO:0000256" key="2">
    <source>
        <dbReference type="ARBA" id="ARBA00023012"/>
    </source>
</evidence>
<dbReference type="PROSITE" id="PS51755">
    <property type="entry name" value="OMPR_PHOB"/>
    <property type="match status" value="1"/>
</dbReference>
<comment type="caution">
    <text evidence="10">The sequence shown here is derived from an EMBL/GenBank/DDBJ whole genome shotgun (WGS) entry which is preliminary data.</text>
</comment>
<dbReference type="InterPro" id="IPR036388">
    <property type="entry name" value="WH-like_DNA-bd_sf"/>
</dbReference>
<keyword evidence="2" id="KW-0902">Two-component regulatory system</keyword>
<dbReference type="InterPro" id="IPR016032">
    <property type="entry name" value="Sig_transdc_resp-reg_C-effctor"/>
</dbReference>
<reference evidence="10 13" key="2">
    <citation type="submission" date="2020-04" db="EMBL/GenBank/DDBJ databases">
        <title>Antimicrobial susceptibility and clonality of vaginal-derived multi-drug resistant Mobiluncus isolates in China.</title>
        <authorList>
            <person name="Zhang X."/>
        </authorList>
    </citation>
    <scope>NUCLEOTIDE SEQUENCE [LARGE SCALE GENOMIC DNA]</scope>
    <source>
        <strain evidence="10 13">12</strain>
    </source>
</reference>
<dbReference type="GO" id="GO:0005829">
    <property type="term" value="C:cytosol"/>
    <property type="evidence" value="ECO:0007669"/>
    <property type="project" value="TreeGrafter"/>
</dbReference>
<dbReference type="InterPro" id="IPR001789">
    <property type="entry name" value="Sig_transdc_resp-reg_receiver"/>
</dbReference>
<accession>A0A7Y0UT52</accession>
<feature type="domain" description="Response regulatory" evidence="8">
    <location>
        <begin position="8"/>
        <end position="121"/>
    </location>
</feature>
<evidence type="ECO:0000259" key="8">
    <source>
        <dbReference type="PROSITE" id="PS50110"/>
    </source>
</evidence>
<dbReference type="GO" id="GO:0000156">
    <property type="term" value="F:phosphorelay response regulator activity"/>
    <property type="evidence" value="ECO:0007669"/>
    <property type="project" value="TreeGrafter"/>
</dbReference>
<keyword evidence="3" id="KW-0805">Transcription regulation</keyword>
<dbReference type="GO" id="GO:0006355">
    <property type="term" value="P:regulation of DNA-templated transcription"/>
    <property type="evidence" value="ECO:0007669"/>
    <property type="project" value="InterPro"/>
</dbReference>
<dbReference type="Gene3D" id="3.40.50.2300">
    <property type="match status" value="1"/>
</dbReference>
<dbReference type="InterPro" id="IPR011006">
    <property type="entry name" value="CheY-like_superfamily"/>
</dbReference>
<dbReference type="EMBL" id="JABCUS010000006">
    <property type="protein sequence ID" value="NMX03054.1"/>
    <property type="molecule type" value="Genomic_DNA"/>
</dbReference>
<dbReference type="RefSeq" id="WP_115325831.1">
    <property type="nucleotide sequence ID" value="NZ_JABCUQ010000002.1"/>
</dbReference>
<evidence type="ECO:0000313" key="10">
    <source>
        <dbReference type="EMBL" id="NMX03054.1"/>
    </source>
</evidence>
<dbReference type="PANTHER" id="PTHR48111:SF1">
    <property type="entry name" value="TWO-COMPONENT RESPONSE REGULATOR ORR33"/>
    <property type="match status" value="1"/>
</dbReference>
<evidence type="ECO:0000313" key="13">
    <source>
        <dbReference type="Proteomes" id="UP000575397"/>
    </source>
</evidence>
<dbReference type="AlphaFoldDB" id="A0A7Y0UT52"/>
<dbReference type="InterPro" id="IPR001867">
    <property type="entry name" value="OmpR/PhoB-type_DNA-bd"/>
</dbReference>
<gene>
    <name evidence="11" type="primary">srrA_1</name>
    <name evidence="10" type="ORF">HHJ77_03660</name>
    <name evidence="11" type="ORF">NCTC11819_01257</name>
</gene>
<name>A0A7Y0UT52_9ACTO</name>
<evidence type="ECO:0000259" key="9">
    <source>
        <dbReference type="PROSITE" id="PS51755"/>
    </source>
</evidence>
<dbReference type="SUPFAM" id="SSF46894">
    <property type="entry name" value="C-terminal effector domain of the bipartite response regulators"/>
    <property type="match status" value="1"/>
</dbReference>
<dbReference type="Pfam" id="PF00072">
    <property type="entry name" value="Response_reg"/>
    <property type="match status" value="1"/>
</dbReference>
<keyword evidence="4 7" id="KW-0238">DNA-binding</keyword>
<proteinExistence type="predicted"/>
<dbReference type="PROSITE" id="PS50110">
    <property type="entry name" value="RESPONSE_REGULATORY"/>
    <property type="match status" value="1"/>
</dbReference>
<dbReference type="GeneID" id="61168673"/>
<dbReference type="SMART" id="SM00448">
    <property type="entry name" value="REC"/>
    <property type="match status" value="1"/>
</dbReference>
<dbReference type="CDD" id="cd17574">
    <property type="entry name" value="REC_OmpR"/>
    <property type="match status" value="1"/>
</dbReference>
<dbReference type="Pfam" id="PF00486">
    <property type="entry name" value="Trans_reg_C"/>
    <property type="match status" value="1"/>
</dbReference>
<dbReference type="Proteomes" id="UP000255284">
    <property type="component" value="Unassembled WGS sequence"/>
</dbReference>
<evidence type="ECO:0000313" key="12">
    <source>
        <dbReference type="Proteomes" id="UP000255284"/>
    </source>
</evidence>
<organism evidence="10 13">
    <name type="scientific">Mobiluncus mulieris</name>
    <dbReference type="NCBI Taxonomy" id="2052"/>
    <lineage>
        <taxon>Bacteria</taxon>
        <taxon>Bacillati</taxon>
        <taxon>Actinomycetota</taxon>
        <taxon>Actinomycetes</taxon>
        <taxon>Actinomycetales</taxon>
        <taxon>Actinomycetaceae</taxon>
        <taxon>Mobiluncus</taxon>
    </lineage>
</organism>
<feature type="domain" description="OmpR/PhoB-type" evidence="9">
    <location>
        <begin position="131"/>
        <end position="230"/>
    </location>
</feature>
<evidence type="ECO:0000256" key="7">
    <source>
        <dbReference type="PROSITE-ProRule" id="PRU01091"/>
    </source>
</evidence>
<dbReference type="SMART" id="SM00862">
    <property type="entry name" value="Trans_reg_C"/>
    <property type="match status" value="1"/>
</dbReference>
<dbReference type="GO" id="GO:0032993">
    <property type="term" value="C:protein-DNA complex"/>
    <property type="evidence" value="ECO:0007669"/>
    <property type="project" value="TreeGrafter"/>
</dbReference>
<keyword evidence="5" id="KW-0804">Transcription</keyword>
<dbReference type="Gene3D" id="6.10.250.690">
    <property type="match status" value="1"/>
</dbReference>
<protein>
    <submittedName>
        <fullName evidence="10">Response regulator transcription factor</fullName>
    </submittedName>
    <submittedName>
        <fullName evidence="11">Staphylococcal respiratory response protein A</fullName>
    </submittedName>
</protein>
<sequence length="231" mass="25248">MSQTEAWKALVLDDDPHIASVITFSLETRGFSWETASTGREAWAMLRKKHFDLAVLDVMLPDMSGVDLTRRIRAAFSIPIILVSALGEESERIAGLEAGADDYIVKPFSPRELALRAELAVKHGTGATPNAGLVTNGPLSLDLQSGSAVWDSERLDLTDIEFRFLVALASRIGNVVSISDLLNEVWQTQEIAGGRDMIKSTVYRLRKNLAGIAPPDLIVNVRGLGYSMQKL</sequence>
<evidence type="ECO:0000256" key="1">
    <source>
        <dbReference type="ARBA" id="ARBA00022553"/>
    </source>
</evidence>
<dbReference type="Proteomes" id="UP000575397">
    <property type="component" value="Unassembled WGS sequence"/>
</dbReference>
<evidence type="ECO:0000256" key="4">
    <source>
        <dbReference type="ARBA" id="ARBA00023125"/>
    </source>
</evidence>
<evidence type="ECO:0000256" key="3">
    <source>
        <dbReference type="ARBA" id="ARBA00023015"/>
    </source>
</evidence>